<dbReference type="NCBIfam" id="TIGR00132">
    <property type="entry name" value="gatA"/>
    <property type="match status" value="1"/>
</dbReference>
<accession>A0A1G2P9Q9</accession>
<dbReference type="GO" id="GO:0005524">
    <property type="term" value="F:ATP binding"/>
    <property type="evidence" value="ECO:0007669"/>
    <property type="project" value="UniProtKB-KW"/>
</dbReference>
<dbReference type="SUPFAM" id="SSF75304">
    <property type="entry name" value="Amidase signature (AS) enzymes"/>
    <property type="match status" value="1"/>
</dbReference>
<dbReference type="InterPro" id="IPR020556">
    <property type="entry name" value="Amidase_CS"/>
</dbReference>
<comment type="caution">
    <text evidence="9">The sequence shown here is derived from an EMBL/GenBank/DDBJ whole genome shotgun (WGS) entry which is preliminary data.</text>
</comment>
<dbReference type="InterPro" id="IPR023631">
    <property type="entry name" value="Amidase_dom"/>
</dbReference>
<evidence type="ECO:0000313" key="10">
    <source>
        <dbReference type="Proteomes" id="UP000176355"/>
    </source>
</evidence>
<dbReference type="InterPro" id="IPR036928">
    <property type="entry name" value="AS_sf"/>
</dbReference>
<gene>
    <name evidence="7" type="primary">gatA</name>
    <name evidence="9" type="ORF">A3G03_01840</name>
</gene>
<dbReference type="STRING" id="1802333.A3G03_01840"/>
<evidence type="ECO:0000313" key="9">
    <source>
        <dbReference type="EMBL" id="OHA44459.1"/>
    </source>
</evidence>
<feature type="active site" description="Acyl-ester intermediate" evidence="7">
    <location>
        <position position="177"/>
    </location>
</feature>
<sequence length="474" mass="50796">MIDLKTLTIRKAHEHLKKGDFSARELAENYLAEIEKKNPELNAYLEVFGDVLEQAGAADEKIKNGGGGVLLGIPFATKDNILIKGRRAGAASKILEGYVATYDATVIKKLKEAGAIFLGRANMDEFAMGSSTENSSYGVTKNPHDETRVAGGSSGGSAAAVAADLALAALGSDTGGSIRQPASFCGLVGLKPTYGAVSRFGLMAMGSSLDQIGPLAKTVGDAEIIFNAIRGQDSMDSTTISEKTYSVENLPKKFVIGVPRDFLGEGVDKKVLENFEAGLKKLQQTGAEIRDIELPNIKYSLPVYYIIMPAEISSNLARFDGVKFGAKISGANLLEDYMKTRGQLFGKEACRRIIIGTYVLSAGYYDAYYNRAVAVRKLIADDFKKVFASGVHAIATPTTPSPAFKIGEKTSDPLQMYLADIFTVTANITGLPAISIPSGFAASVDKQLPLGFQLQAPRAREDILFEIGKKFEKI</sequence>
<dbReference type="Pfam" id="PF01425">
    <property type="entry name" value="Amidase"/>
    <property type="match status" value="1"/>
</dbReference>
<evidence type="ECO:0000256" key="7">
    <source>
        <dbReference type="HAMAP-Rule" id="MF_00120"/>
    </source>
</evidence>
<evidence type="ECO:0000259" key="8">
    <source>
        <dbReference type="Pfam" id="PF01425"/>
    </source>
</evidence>
<dbReference type="PANTHER" id="PTHR11895">
    <property type="entry name" value="TRANSAMIDASE"/>
    <property type="match status" value="1"/>
</dbReference>
<dbReference type="InterPro" id="IPR004412">
    <property type="entry name" value="GatA"/>
</dbReference>
<evidence type="ECO:0000256" key="6">
    <source>
        <dbReference type="ARBA" id="ARBA00047407"/>
    </source>
</evidence>
<dbReference type="EC" id="6.3.5.7" evidence="7"/>
<evidence type="ECO:0000256" key="4">
    <source>
        <dbReference type="ARBA" id="ARBA00022840"/>
    </source>
</evidence>
<dbReference type="HAMAP" id="MF_00120">
    <property type="entry name" value="GatA"/>
    <property type="match status" value="1"/>
</dbReference>
<comment type="subunit">
    <text evidence="7">Heterotrimer of A, B and C subunits.</text>
</comment>
<dbReference type="PANTHER" id="PTHR11895:SF151">
    <property type="entry name" value="GLUTAMYL-TRNA(GLN) AMIDOTRANSFERASE SUBUNIT A"/>
    <property type="match status" value="1"/>
</dbReference>
<dbReference type="GO" id="GO:0006412">
    <property type="term" value="P:translation"/>
    <property type="evidence" value="ECO:0007669"/>
    <property type="project" value="UniProtKB-UniRule"/>
</dbReference>
<dbReference type="AlphaFoldDB" id="A0A1G2P9Q9"/>
<evidence type="ECO:0000256" key="3">
    <source>
        <dbReference type="ARBA" id="ARBA00022741"/>
    </source>
</evidence>
<dbReference type="Proteomes" id="UP000176355">
    <property type="component" value="Unassembled WGS sequence"/>
</dbReference>
<evidence type="ECO:0000256" key="5">
    <source>
        <dbReference type="ARBA" id="ARBA00022917"/>
    </source>
</evidence>
<comment type="catalytic activity">
    <reaction evidence="6 7">
        <text>L-glutamyl-tRNA(Gln) + L-glutamine + ATP + H2O = L-glutaminyl-tRNA(Gln) + L-glutamate + ADP + phosphate + H(+)</text>
        <dbReference type="Rhea" id="RHEA:17521"/>
        <dbReference type="Rhea" id="RHEA-COMP:9681"/>
        <dbReference type="Rhea" id="RHEA-COMP:9684"/>
        <dbReference type="ChEBI" id="CHEBI:15377"/>
        <dbReference type="ChEBI" id="CHEBI:15378"/>
        <dbReference type="ChEBI" id="CHEBI:29985"/>
        <dbReference type="ChEBI" id="CHEBI:30616"/>
        <dbReference type="ChEBI" id="CHEBI:43474"/>
        <dbReference type="ChEBI" id="CHEBI:58359"/>
        <dbReference type="ChEBI" id="CHEBI:78520"/>
        <dbReference type="ChEBI" id="CHEBI:78521"/>
        <dbReference type="ChEBI" id="CHEBI:456216"/>
        <dbReference type="EC" id="6.3.5.7"/>
    </reaction>
</comment>
<dbReference type="PROSITE" id="PS00571">
    <property type="entry name" value="AMIDASES"/>
    <property type="match status" value="1"/>
</dbReference>
<keyword evidence="5 7" id="KW-0648">Protein biosynthesis</keyword>
<evidence type="ECO:0000256" key="2">
    <source>
        <dbReference type="ARBA" id="ARBA00022598"/>
    </source>
</evidence>
<evidence type="ECO:0000256" key="1">
    <source>
        <dbReference type="ARBA" id="ARBA00008069"/>
    </source>
</evidence>
<keyword evidence="4 7" id="KW-0067">ATP-binding</keyword>
<name>A0A1G2P9Q9_9BACT</name>
<protein>
    <recommendedName>
        <fullName evidence="7">Glutamyl-tRNA(Gln) amidotransferase subunit A</fullName>
        <shortName evidence="7">Glu-ADT subunit A</shortName>
        <ecNumber evidence="7">6.3.5.7</ecNumber>
    </recommendedName>
</protein>
<proteinExistence type="inferred from homology"/>
<dbReference type="Gene3D" id="3.90.1300.10">
    <property type="entry name" value="Amidase signature (AS) domain"/>
    <property type="match status" value="1"/>
</dbReference>
<feature type="active site" description="Charge relay system" evidence="7">
    <location>
        <position position="78"/>
    </location>
</feature>
<feature type="active site" description="Charge relay system" evidence="7">
    <location>
        <position position="153"/>
    </location>
</feature>
<keyword evidence="2 7" id="KW-0436">Ligase</keyword>
<comment type="similarity">
    <text evidence="1 7">Belongs to the amidase family. GatA subfamily.</text>
</comment>
<dbReference type="EMBL" id="MHSL01000001">
    <property type="protein sequence ID" value="OHA44459.1"/>
    <property type="molecule type" value="Genomic_DNA"/>
</dbReference>
<organism evidence="9 10">
    <name type="scientific">Candidatus Taylorbacteria bacterium RIFCSPLOWO2_12_FULL_44_15c</name>
    <dbReference type="NCBI Taxonomy" id="1802333"/>
    <lineage>
        <taxon>Bacteria</taxon>
        <taxon>Candidatus Tayloriibacteriota</taxon>
    </lineage>
</organism>
<keyword evidence="3 7" id="KW-0547">Nucleotide-binding</keyword>
<dbReference type="GO" id="GO:0050567">
    <property type="term" value="F:glutaminyl-tRNA synthase (glutamine-hydrolyzing) activity"/>
    <property type="evidence" value="ECO:0007669"/>
    <property type="project" value="UniProtKB-UniRule"/>
</dbReference>
<feature type="domain" description="Amidase" evidence="8">
    <location>
        <begin position="25"/>
        <end position="462"/>
    </location>
</feature>
<reference evidence="9 10" key="1">
    <citation type="journal article" date="2016" name="Nat. Commun.">
        <title>Thousands of microbial genomes shed light on interconnected biogeochemical processes in an aquifer system.</title>
        <authorList>
            <person name="Anantharaman K."/>
            <person name="Brown C.T."/>
            <person name="Hug L.A."/>
            <person name="Sharon I."/>
            <person name="Castelle C.J."/>
            <person name="Probst A.J."/>
            <person name="Thomas B.C."/>
            <person name="Singh A."/>
            <person name="Wilkins M.J."/>
            <person name="Karaoz U."/>
            <person name="Brodie E.L."/>
            <person name="Williams K.H."/>
            <person name="Hubbard S.S."/>
            <person name="Banfield J.F."/>
        </authorList>
    </citation>
    <scope>NUCLEOTIDE SEQUENCE [LARGE SCALE GENOMIC DNA]</scope>
</reference>
<dbReference type="InterPro" id="IPR000120">
    <property type="entry name" value="Amidase"/>
</dbReference>
<comment type="function">
    <text evidence="7">Allows the formation of correctly charged Gln-tRNA(Gln) through the transamidation of misacylated Glu-tRNA(Gln) in organisms which lack glutaminyl-tRNA synthetase. The reaction takes place in the presence of glutamine and ATP through an activated gamma-phospho-Glu-tRNA(Gln).</text>
</comment>
<dbReference type="GO" id="GO:0030956">
    <property type="term" value="C:glutamyl-tRNA(Gln) amidotransferase complex"/>
    <property type="evidence" value="ECO:0007669"/>
    <property type="project" value="InterPro"/>
</dbReference>